<sequence>MWEQTAVEMEANQAALSRKLAELQKAAEAQPAQIQMQFKQAGLQAASRLELDERQTRRLIDVQFVDAGWEADSDNLPEHSKFWLFVNDILIQRANSLELLVTTVIFDGPPSEFIFPDLMMRIRADERKALPKYLATFLNSDGARSYFRANATGTAGNAFGLSKERQVRGW</sequence>
<evidence type="ECO:0000313" key="4">
    <source>
        <dbReference type="Proteomes" id="UP000186894"/>
    </source>
</evidence>
<dbReference type="EMBL" id="MKIM01000024">
    <property type="protein sequence ID" value="OLP45737.1"/>
    <property type="molecule type" value="Genomic_DNA"/>
</dbReference>
<organism evidence="3 4">
    <name type="scientific">Rhizobium oryziradicis</name>
    <dbReference type="NCBI Taxonomy" id="1867956"/>
    <lineage>
        <taxon>Bacteria</taxon>
        <taxon>Pseudomonadati</taxon>
        <taxon>Pseudomonadota</taxon>
        <taxon>Alphaproteobacteria</taxon>
        <taxon>Hyphomicrobiales</taxon>
        <taxon>Rhizobiaceae</taxon>
        <taxon>Rhizobium/Agrobacterium group</taxon>
        <taxon>Rhizobium</taxon>
    </lineage>
</organism>
<keyword evidence="2" id="KW-0238">DNA-binding</keyword>
<evidence type="ECO:0000313" key="3">
    <source>
        <dbReference type="EMBL" id="OLP45737.1"/>
    </source>
</evidence>
<dbReference type="GO" id="GO:0009307">
    <property type="term" value="P:DNA restriction-modification system"/>
    <property type="evidence" value="ECO:0007669"/>
    <property type="project" value="UniProtKB-KW"/>
</dbReference>
<dbReference type="Gene3D" id="3.90.220.20">
    <property type="entry name" value="DNA methylase specificity domains"/>
    <property type="match status" value="1"/>
</dbReference>
<keyword evidence="1" id="KW-0680">Restriction system</keyword>
<dbReference type="RefSeq" id="WP_245297268.1">
    <property type="nucleotide sequence ID" value="NZ_MKIM01000024.1"/>
</dbReference>
<name>A0A1Q8ZUS1_9HYPH</name>
<evidence type="ECO:0000256" key="1">
    <source>
        <dbReference type="ARBA" id="ARBA00022747"/>
    </source>
</evidence>
<dbReference type="STRING" id="1867956.BJF95_11460"/>
<keyword evidence="4" id="KW-1185">Reference proteome</keyword>
<gene>
    <name evidence="3" type="ORF">BJF95_11460</name>
</gene>
<proteinExistence type="predicted"/>
<comment type="caution">
    <text evidence="3">The sequence shown here is derived from an EMBL/GenBank/DDBJ whole genome shotgun (WGS) entry which is preliminary data.</text>
</comment>
<dbReference type="Proteomes" id="UP000186894">
    <property type="component" value="Unassembled WGS sequence"/>
</dbReference>
<dbReference type="GO" id="GO:0003677">
    <property type="term" value="F:DNA binding"/>
    <property type="evidence" value="ECO:0007669"/>
    <property type="project" value="UniProtKB-KW"/>
</dbReference>
<evidence type="ECO:0000256" key="2">
    <source>
        <dbReference type="ARBA" id="ARBA00023125"/>
    </source>
</evidence>
<reference evidence="3 4" key="1">
    <citation type="submission" date="2016-09" db="EMBL/GenBank/DDBJ databases">
        <title>Rhizobium oryziradicis sp. nov., isolated from the root of rice.</title>
        <authorList>
            <person name="Zhao J."/>
            <person name="Zhang X."/>
        </authorList>
    </citation>
    <scope>NUCLEOTIDE SEQUENCE [LARGE SCALE GENOMIC DNA]</scope>
    <source>
        <strain evidence="3 4">N19</strain>
    </source>
</reference>
<protein>
    <submittedName>
        <fullName evidence="3">Uncharacterized protein</fullName>
    </submittedName>
</protein>
<accession>A0A1Q8ZUS1</accession>
<dbReference type="AlphaFoldDB" id="A0A1Q8ZUS1"/>
<dbReference type="SUPFAM" id="SSF116734">
    <property type="entry name" value="DNA methylase specificity domain"/>
    <property type="match status" value="1"/>
</dbReference>
<dbReference type="InterPro" id="IPR044946">
    <property type="entry name" value="Restrct_endonuc_typeI_TRD_sf"/>
</dbReference>